<dbReference type="InterPro" id="IPR035911">
    <property type="entry name" value="MurE/MurF_N"/>
</dbReference>
<dbReference type="PANTHER" id="PTHR30511">
    <property type="entry name" value="ALANINE RACEMASE"/>
    <property type="match status" value="1"/>
</dbReference>
<keyword evidence="3 4" id="KW-0413">Isomerase</keyword>
<dbReference type="EC" id="5.1.1.1" evidence="4"/>
<dbReference type="Pfam" id="PF02875">
    <property type="entry name" value="Mur_ligase_C"/>
    <property type="match status" value="1"/>
</dbReference>
<evidence type="ECO:0000313" key="9">
    <source>
        <dbReference type="Proteomes" id="UP000594468"/>
    </source>
</evidence>
<comment type="similarity">
    <text evidence="4">Belongs to the alanine racemase family.</text>
</comment>
<dbReference type="AlphaFoldDB" id="A0A7S8E7J7"/>
<dbReference type="PANTHER" id="PTHR30511:SF0">
    <property type="entry name" value="ALANINE RACEMASE, CATABOLIC-RELATED"/>
    <property type="match status" value="1"/>
</dbReference>
<evidence type="ECO:0000256" key="2">
    <source>
        <dbReference type="ARBA" id="ARBA00022898"/>
    </source>
</evidence>
<name>A0A7S8E7J7_9CHLR</name>
<dbReference type="CDD" id="cd00430">
    <property type="entry name" value="PLPDE_III_AR"/>
    <property type="match status" value="1"/>
</dbReference>
<dbReference type="Gene3D" id="2.40.37.10">
    <property type="entry name" value="Lyase, Ornithine Decarboxylase, Chain A, domain 1"/>
    <property type="match status" value="1"/>
</dbReference>
<dbReference type="GO" id="GO:0030632">
    <property type="term" value="P:D-alanine biosynthetic process"/>
    <property type="evidence" value="ECO:0007669"/>
    <property type="project" value="UniProtKB-UniRule"/>
</dbReference>
<keyword evidence="2 4" id="KW-0663">Pyridoxal phosphate</keyword>
<evidence type="ECO:0000256" key="1">
    <source>
        <dbReference type="ARBA" id="ARBA00001933"/>
    </source>
</evidence>
<feature type="active site" description="Proton acceptor; specific for D-alanine" evidence="4">
    <location>
        <position position="519"/>
    </location>
</feature>
<evidence type="ECO:0000259" key="7">
    <source>
        <dbReference type="SMART" id="SM01005"/>
    </source>
</evidence>
<dbReference type="Pfam" id="PF08245">
    <property type="entry name" value="Mur_ligase_M"/>
    <property type="match status" value="1"/>
</dbReference>
<evidence type="ECO:0000256" key="5">
    <source>
        <dbReference type="PIRSR" id="PIRSR600821-50"/>
    </source>
</evidence>
<dbReference type="GO" id="GO:0030170">
    <property type="term" value="F:pyridoxal phosphate binding"/>
    <property type="evidence" value="ECO:0007669"/>
    <property type="project" value="UniProtKB-UniRule"/>
</dbReference>
<evidence type="ECO:0000313" key="8">
    <source>
        <dbReference type="EMBL" id="QPC81799.1"/>
    </source>
</evidence>
<dbReference type="SUPFAM" id="SSF53623">
    <property type="entry name" value="MurD-like peptide ligases, catalytic domain"/>
    <property type="match status" value="1"/>
</dbReference>
<dbReference type="InterPro" id="IPR020622">
    <property type="entry name" value="Ala_racemase_pyridoxalP-BS"/>
</dbReference>
<dbReference type="InterPro" id="IPR011079">
    <property type="entry name" value="Ala_racemase_C"/>
</dbReference>
<reference evidence="8 9" key="1">
    <citation type="submission" date="2020-02" db="EMBL/GenBank/DDBJ databases">
        <authorList>
            <person name="Zheng R.K."/>
            <person name="Sun C.M."/>
        </authorList>
    </citation>
    <scope>NUCLEOTIDE SEQUENCE [LARGE SCALE GENOMIC DNA]</scope>
    <source>
        <strain evidence="9">rifampicinis</strain>
    </source>
</reference>
<organism evidence="8 9">
    <name type="scientific">Phototrophicus methaneseepsis</name>
    <dbReference type="NCBI Taxonomy" id="2710758"/>
    <lineage>
        <taxon>Bacteria</taxon>
        <taxon>Bacillati</taxon>
        <taxon>Chloroflexota</taxon>
        <taxon>Candidatus Thermofontia</taxon>
        <taxon>Phototrophicales</taxon>
        <taxon>Phototrophicaceae</taxon>
        <taxon>Phototrophicus</taxon>
    </lineage>
</organism>
<dbReference type="Gene3D" id="3.40.1190.10">
    <property type="entry name" value="Mur-like, catalytic domain"/>
    <property type="match status" value="1"/>
</dbReference>
<dbReference type="SMART" id="SM01005">
    <property type="entry name" value="Ala_racemase_C"/>
    <property type="match status" value="1"/>
</dbReference>
<feature type="domain" description="Alanine racemase C-terminal" evidence="7">
    <location>
        <begin position="724"/>
        <end position="852"/>
    </location>
</feature>
<dbReference type="InterPro" id="IPR009006">
    <property type="entry name" value="Ala_racemase/Decarboxylase_C"/>
</dbReference>
<dbReference type="Pfam" id="PF00842">
    <property type="entry name" value="Ala_racemase_C"/>
    <property type="match status" value="1"/>
</dbReference>
<dbReference type="Gene3D" id="3.90.190.20">
    <property type="entry name" value="Mur ligase, C-terminal domain"/>
    <property type="match status" value="1"/>
</dbReference>
<dbReference type="SUPFAM" id="SSF51419">
    <property type="entry name" value="PLP-binding barrel"/>
    <property type="match status" value="1"/>
</dbReference>
<keyword evidence="9" id="KW-1185">Reference proteome</keyword>
<dbReference type="SUPFAM" id="SSF50621">
    <property type="entry name" value="Alanine racemase C-terminal domain-like"/>
    <property type="match status" value="1"/>
</dbReference>
<dbReference type="Pfam" id="PF01168">
    <property type="entry name" value="Ala_racemase_N"/>
    <property type="match status" value="1"/>
</dbReference>
<comment type="pathway">
    <text evidence="4">Amino-acid biosynthesis; D-alanine biosynthesis; D-alanine from L-alanine: step 1/1.</text>
</comment>
<dbReference type="PROSITE" id="PS00395">
    <property type="entry name" value="ALANINE_RACEMASE"/>
    <property type="match status" value="1"/>
</dbReference>
<dbReference type="Gene3D" id="3.40.1390.10">
    <property type="entry name" value="MurE/MurF, N-terminal domain"/>
    <property type="match status" value="1"/>
</dbReference>
<comment type="cofactor">
    <cofactor evidence="1 4 5">
        <name>pyridoxal 5'-phosphate</name>
        <dbReference type="ChEBI" id="CHEBI:597326"/>
    </cofactor>
</comment>
<dbReference type="FunFam" id="3.20.20.10:FF:000002">
    <property type="entry name" value="Alanine racemase"/>
    <property type="match status" value="1"/>
</dbReference>
<dbReference type="InterPro" id="IPR000821">
    <property type="entry name" value="Ala_racemase"/>
</dbReference>
<feature type="active site" description="Proton acceptor; specific for L-alanine" evidence="4">
    <location>
        <position position="745"/>
    </location>
</feature>
<comment type="function">
    <text evidence="4">Catalyzes the interconversion of L-alanine and D-alanine. May also act on other amino acids.</text>
</comment>
<dbReference type="GO" id="GO:0016881">
    <property type="term" value="F:acid-amino acid ligase activity"/>
    <property type="evidence" value="ECO:0007669"/>
    <property type="project" value="InterPro"/>
</dbReference>
<dbReference type="InterPro" id="IPR013221">
    <property type="entry name" value="Mur_ligase_cen"/>
</dbReference>
<dbReference type="EMBL" id="CP062983">
    <property type="protein sequence ID" value="QPC81799.1"/>
    <property type="molecule type" value="Genomic_DNA"/>
</dbReference>
<dbReference type="InterPro" id="IPR029066">
    <property type="entry name" value="PLP-binding_barrel"/>
</dbReference>
<dbReference type="InterPro" id="IPR036565">
    <property type="entry name" value="Mur-like_cat_sf"/>
</dbReference>
<dbReference type="SUPFAM" id="SSF53244">
    <property type="entry name" value="MurD-like peptide ligases, peptide-binding domain"/>
    <property type="match status" value="1"/>
</dbReference>
<dbReference type="Gene3D" id="3.20.20.10">
    <property type="entry name" value="Alanine racemase"/>
    <property type="match status" value="1"/>
</dbReference>
<dbReference type="HAMAP" id="MF_01201">
    <property type="entry name" value="Ala_racemase"/>
    <property type="match status" value="1"/>
</dbReference>
<feature type="modified residue" description="N6-(pyridoxal phosphate)lysine" evidence="4 5">
    <location>
        <position position="519"/>
    </location>
</feature>
<dbReference type="InterPro" id="IPR036615">
    <property type="entry name" value="Mur_ligase_C_dom_sf"/>
</dbReference>
<dbReference type="InterPro" id="IPR001608">
    <property type="entry name" value="Ala_racemase_N"/>
</dbReference>
<protein>
    <recommendedName>
        <fullName evidence="4">Alanine racemase</fullName>
        <ecNumber evidence="4">5.1.1.1</ecNumber>
    </recommendedName>
</protein>
<dbReference type="PRINTS" id="PR00992">
    <property type="entry name" value="ALARACEMASE"/>
</dbReference>
<dbReference type="InterPro" id="IPR004101">
    <property type="entry name" value="Mur_ligase_C"/>
</dbReference>
<proteinExistence type="inferred from homology"/>
<gene>
    <name evidence="8" type="primary">alr</name>
    <name evidence="8" type="ORF">G4Y79_19210</name>
</gene>
<feature type="binding site" evidence="4 6">
    <location>
        <position position="617"/>
    </location>
    <ligand>
        <name>substrate</name>
    </ligand>
</feature>
<dbReference type="UniPathway" id="UPA00042">
    <property type="reaction ID" value="UER00497"/>
</dbReference>
<dbReference type="GO" id="GO:0005829">
    <property type="term" value="C:cytosol"/>
    <property type="evidence" value="ECO:0007669"/>
    <property type="project" value="TreeGrafter"/>
</dbReference>
<dbReference type="Proteomes" id="UP000594468">
    <property type="component" value="Chromosome"/>
</dbReference>
<feature type="binding site" evidence="4 6">
    <location>
        <position position="793"/>
    </location>
    <ligand>
        <name>substrate</name>
    </ligand>
</feature>
<dbReference type="NCBIfam" id="TIGR00492">
    <property type="entry name" value="alr"/>
    <property type="match status" value="1"/>
</dbReference>
<dbReference type="KEGG" id="pmet:G4Y79_19210"/>
<comment type="catalytic activity">
    <reaction evidence="4">
        <text>L-alanine = D-alanine</text>
        <dbReference type="Rhea" id="RHEA:20249"/>
        <dbReference type="ChEBI" id="CHEBI:57416"/>
        <dbReference type="ChEBI" id="CHEBI:57972"/>
        <dbReference type="EC" id="5.1.1.1"/>
    </reaction>
</comment>
<evidence type="ECO:0000256" key="4">
    <source>
        <dbReference type="HAMAP-Rule" id="MF_01201"/>
    </source>
</evidence>
<dbReference type="GO" id="GO:0008784">
    <property type="term" value="F:alanine racemase activity"/>
    <property type="evidence" value="ECO:0007669"/>
    <property type="project" value="UniProtKB-UniRule"/>
</dbReference>
<dbReference type="RefSeq" id="WP_195169870.1">
    <property type="nucleotide sequence ID" value="NZ_CP062983.1"/>
</dbReference>
<accession>A0A7S8E7J7</accession>
<dbReference type="GO" id="GO:0005524">
    <property type="term" value="F:ATP binding"/>
    <property type="evidence" value="ECO:0007669"/>
    <property type="project" value="InterPro"/>
</dbReference>
<dbReference type="SUPFAM" id="SSF63418">
    <property type="entry name" value="MurE/MurF N-terminal domain"/>
    <property type="match status" value="1"/>
</dbReference>
<evidence type="ECO:0000256" key="3">
    <source>
        <dbReference type="ARBA" id="ARBA00023235"/>
    </source>
</evidence>
<sequence>MISLYDFLNAANGQLFGEPAAQLFTNFCLDPYLADSSTLFVALQTPRGNTDQYIEEAIQRGAGGVVCTHPPDCETDGVSVVMVRDPFDAMIAWSKYILKKYTPHIVAVSGSSAKSVAVKAIAHLLSQKYGVHGGDIDVSGLLNIPLSLANMRPDDEYLVLKFDVEKPGDMADLLEIASPDIAVICHIDCYHPSTFTSCNQLLDEYRMLVKAVPEQGLVVLNADDAQAAELAETVTAPVRTVAMDVFGADLMAYNILTDTARTGFDLRFGSERFVARWIPLLGKFHLYSALAALAVGQYAGVPLDRGLRALTKLTPIAGRLSPLRGTGGAALIDDSYSANMISTHGALEWLSDVKYEHQAVVILGDMDDLADHTQLGHRAVGIQAAQVADVLITLGAQAAQAARSAVDHGMDSQSVFSAYSVEEVLNAVRRYHLTKDDIVLIKGGREARMEHITRALLDNPEDEPNTVRYMPQVEETDEHPGSQTLYTSWIEVDTAILGDNIGIIRNMLADHVTLCAVIKADAYGHGAVATAHVALQSGATYLAVASMTEALELRDAGIEAPILILTYTPLHAIRQAVRSNLTVTIFDLEQARAYDRAVRDMRDPLKYHVKVDTGMGRMGVLARDALHMFRYLAALSHMQLEGIYTHFSVADEDLDFTREQVAQFKRVVQAVRASGFDVTYAHCANSAGVLQGPEFHMDMVRPGVMMYGMAPAPGLQLPPGINPALSWKTTVLQVKTLPAGHNVGYGNAYTTQETEKIAILPVGYADGLRRSPRSWQSVLIRGQRAPLIGRVSMEKATVSVQHIAGVVPGDEVVLLGSQGDDAITADEVARWLGTINYEVVTNILRHVPRTIS</sequence>
<evidence type="ECO:0000256" key="6">
    <source>
        <dbReference type="PIRSR" id="PIRSR600821-52"/>
    </source>
</evidence>